<evidence type="ECO:0000313" key="2">
    <source>
        <dbReference type="Proteomes" id="UP000189835"/>
    </source>
</evidence>
<gene>
    <name evidence="1" type="ORF">B1L04_25720</name>
</gene>
<dbReference type="RefSeq" id="WP_004162522.1">
    <property type="nucleotide sequence ID" value="NZ_MVGR01000005.1"/>
</dbReference>
<name>A0A1V4BNX6_MICAE</name>
<sequence>MRRIFLDTNIYIIGQLKPLSPQERILTWLGYYTPNNQSSIKVIISQELINQILRVGKRLQGKDWAAKIVDQIWQNLNCLFIPETIAMKAEASQIIAEKLVPSEDVFIYLTAKYGAAEIFLSENRELIKIIADFDCLTSEEFLDKYLRQMPP</sequence>
<dbReference type="CDD" id="cd18694">
    <property type="entry name" value="PIN_VapC-like"/>
    <property type="match status" value="1"/>
</dbReference>
<proteinExistence type="predicted"/>
<dbReference type="AlphaFoldDB" id="A0A1V4BNX6"/>
<dbReference type="InterPro" id="IPR029060">
    <property type="entry name" value="PIN-like_dom_sf"/>
</dbReference>
<dbReference type="Proteomes" id="UP000189835">
    <property type="component" value="Unassembled WGS sequence"/>
</dbReference>
<reference evidence="1 2" key="1">
    <citation type="submission" date="2017-02" db="EMBL/GenBank/DDBJ databases">
        <title>Genome sequence of Microcystis aeruginosa KW.</title>
        <authorList>
            <person name="Oh H.-M."/>
            <person name="Ahn C.-Y."/>
            <person name="Jeong H."/>
            <person name="Srivastava A."/>
            <person name="Lee H.-G."/>
            <person name="Kang S.-R."/>
        </authorList>
    </citation>
    <scope>NUCLEOTIDE SEQUENCE [LARGE SCALE GENOMIC DNA]</scope>
    <source>
        <strain evidence="1 2">KW</strain>
    </source>
</reference>
<dbReference type="EMBL" id="MVGR01000005">
    <property type="protein sequence ID" value="OPF15812.1"/>
    <property type="molecule type" value="Genomic_DNA"/>
</dbReference>
<comment type="caution">
    <text evidence="1">The sequence shown here is derived from an EMBL/GenBank/DDBJ whole genome shotgun (WGS) entry which is preliminary data.</text>
</comment>
<organism evidence="1 2">
    <name type="scientific">Microcystis aeruginosa KW</name>
    <dbReference type="NCBI Taxonomy" id="1960155"/>
    <lineage>
        <taxon>Bacteria</taxon>
        <taxon>Bacillati</taxon>
        <taxon>Cyanobacteriota</taxon>
        <taxon>Cyanophyceae</taxon>
        <taxon>Oscillatoriophycideae</taxon>
        <taxon>Chroococcales</taxon>
        <taxon>Microcystaceae</taxon>
        <taxon>Microcystis</taxon>
    </lineage>
</organism>
<protein>
    <submittedName>
        <fullName evidence="1">Uncharacterized protein</fullName>
    </submittedName>
</protein>
<evidence type="ECO:0000313" key="1">
    <source>
        <dbReference type="EMBL" id="OPF15812.1"/>
    </source>
</evidence>
<dbReference type="SUPFAM" id="SSF88723">
    <property type="entry name" value="PIN domain-like"/>
    <property type="match status" value="1"/>
</dbReference>
<accession>A0A1V4BNX6</accession>